<reference evidence="9" key="2">
    <citation type="submission" date="2023-01" db="EMBL/GenBank/DDBJ databases">
        <authorList>
            <person name="Petersen C."/>
        </authorList>
    </citation>
    <scope>NUCLEOTIDE SEQUENCE</scope>
    <source>
        <strain evidence="9">IBT 12815</strain>
    </source>
</reference>
<dbReference type="Proteomes" id="UP001213799">
    <property type="component" value="Unassembled WGS sequence"/>
</dbReference>
<comment type="similarity">
    <text evidence="2">Belongs to the cytochrome P450 family.</text>
</comment>
<name>A0AAD6H4R2_9EURO</name>
<evidence type="ECO:0008006" key="11">
    <source>
        <dbReference type="Google" id="ProtNLM"/>
    </source>
</evidence>
<evidence type="ECO:0000256" key="3">
    <source>
        <dbReference type="ARBA" id="ARBA00022617"/>
    </source>
</evidence>
<keyword evidence="7" id="KW-0503">Monooxygenase</keyword>
<feature type="transmembrane region" description="Helical" evidence="8">
    <location>
        <begin position="12"/>
        <end position="33"/>
    </location>
</feature>
<dbReference type="GO" id="GO:0020037">
    <property type="term" value="F:heme binding"/>
    <property type="evidence" value="ECO:0007669"/>
    <property type="project" value="InterPro"/>
</dbReference>
<dbReference type="GO" id="GO:0043386">
    <property type="term" value="P:mycotoxin biosynthetic process"/>
    <property type="evidence" value="ECO:0007669"/>
    <property type="project" value="UniProtKB-ARBA"/>
</dbReference>
<gene>
    <name evidence="9" type="ORF">N7537_005965</name>
</gene>
<dbReference type="PANTHER" id="PTHR24305:SF157">
    <property type="entry name" value="N-ACETYLTRYPTOPHAN 6-HYDROXYLASE IVOC-RELATED"/>
    <property type="match status" value="1"/>
</dbReference>
<dbReference type="GO" id="GO:0016705">
    <property type="term" value="F:oxidoreductase activity, acting on paired donors, with incorporation or reduction of molecular oxygen"/>
    <property type="evidence" value="ECO:0007669"/>
    <property type="project" value="InterPro"/>
</dbReference>
<reference evidence="9" key="1">
    <citation type="journal article" date="2023" name="IMA Fungus">
        <title>Comparative genomic study of the Penicillium genus elucidates a diverse pangenome and 15 lateral gene transfer events.</title>
        <authorList>
            <person name="Petersen C."/>
            <person name="Sorensen T."/>
            <person name="Nielsen M.R."/>
            <person name="Sondergaard T.E."/>
            <person name="Sorensen J.L."/>
            <person name="Fitzpatrick D.A."/>
            <person name="Frisvad J.C."/>
            <person name="Nielsen K.L."/>
        </authorList>
    </citation>
    <scope>NUCLEOTIDE SEQUENCE</scope>
    <source>
        <strain evidence="9">IBT 12815</strain>
    </source>
</reference>
<evidence type="ECO:0000256" key="8">
    <source>
        <dbReference type="SAM" id="Phobius"/>
    </source>
</evidence>
<keyword evidence="8" id="KW-0472">Membrane</keyword>
<dbReference type="Gene3D" id="1.10.630.10">
    <property type="entry name" value="Cytochrome P450"/>
    <property type="match status" value="1"/>
</dbReference>
<dbReference type="InterPro" id="IPR001128">
    <property type="entry name" value="Cyt_P450"/>
</dbReference>
<dbReference type="EMBL" id="JAQJAE010000003">
    <property type="protein sequence ID" value="KAJ5603009.1"/>
    <property type="molecule type" value="Genomic_DNA"/>
</dbReference>
<proteinExistence type="inferred from homology"/>
<comment type="caution">
    <text evidence="9">The sequence shown here is derived from an EMBL/GenBank/DDBJ whole genome shotgun (WGS) entry which is preliminary data.</text>
</comment>
<keyword evidence="5" id="KW-0560">Oxidoreductase</keyword>
<protein>
    <recommendedName>
        <fullName evidence="11">Cytochrome P450</fullName>
    </recommendedName>
</protein>
<evidence type="ECO:0000256" key="2">
    <source>
        <dbReference type="ARBA" id="ARBA00010617"/>
    </source>
</evidence>
<accession>A0AAD6H4R2</accession>
<keyword evidence="4" id="KW-0479">Metal-binding</keyword>
<dbReference type="GO" id="GO:0004497">
    <property type="term" value="F:monooxygenase activity"/>
    <property type="evidence" value="ECO:0007669"/>
    <property type="project" value="UniProtKB-KW"/>
</dbReference>
<dbReference type="SUPFAM" id="SSF48264">
    <property type="entry name" value="Cytochrome P450"/>
    <property type="match status" value="1"/>
</dbReference>
<dbReference type="CDD" id="cd11062">
    <property type="entry name" value="CYP58-like"/>
    <property type="match status" value="1"/>
</dbReference>
<evidence type="ECO:0000256" key="5">
    <source>
        <dbReference type="ARBA" id="ARBA00023002"/>
    </source>
</evidence>
<keyword evidence="6" id="KW-0408">Iron</keyword>
<dbReference type="RefSeq" id="XP_056752807.1">
    <property type="nucleotide sequence ID" value="XM_056897022.1"/>
</dbReference>
<sequence>MVSLTFDISEYLLLLVTAVLVYTSTKVIYRLYFSPLAGFPGPRLAAATSLYEAYFDIVKGGKFMFELERLHDKYGSILRINPREIHIMDPSFYDTVYGGPLNKRDRLPSFIQNGLPLTTFETAPHGLHRKRRKLLSPFLSTQSVTALQPVIEERLDLVCSHLSGRVGTGEVLDLHSLFASFAADVMSTYILGPAYSYAYLDKAEITDEWKTNVNSIFEVLIQLRHIPFIFRPARKFPKIAAWLFPDFSGVHQFDKKTREGVKAVNYLPKEKEFDRLDNELHFLIFAATDAPSQVMAITLFHLLWNPETYQKLKDELDEAFPVLSEADWTKLKSLPYLAAVVKEGLRLSAVVTSRLPRIAPDEALQYEKWTIPPGTPVAMTIHSVLRSPEVCTEPM</sequence>
<comment type="cofactor">
    <cofactor evidence="1">
        <name>heme</name>
        <dbReference type="ChEBI" id="CHEBI:30413"/>
    </cofactor>
</comment>
<evidence type="ECO:0000256" key="7">
    <source>
        <dbReference type="ARBA" id="ARBA00023033"/>
    </source>
</evidence>
<dbReference type="InterPro" id="IPR050121">
    <property type="entry name" value="Cytochrome_P450_monoxygenase"/>
</dbReference>
<dbReference type="PANTHER" id="PTHR24305">
    <property type="entry name" value="CYTOCHROME P450"/>
    <property type="match status" value="1"/>
</dbReference>
<dbReference type="GO" id="GO:0005506">
    <property type="term" value="F:iron ion binding"/>
    <property type="evidence" value="ECO:0007669"/>
    <property type="project" value="InterPro"/>
</dbReference>
<evidence type="ECO:0000313" key="9">
    <source>
        <dbReference type="EMBL" id="KAJ5603009.1"/>
    </source>
</evidence>
<evidence type="ECO:0000256" key="4">
    <source>
        <dbReference type="ARBA" id="ARBA00022723"/>
    </source>
</evidence>
<dbReference type="AlphaFoldDB" id="A0AAD6H4R2"/>
<keyword evidence="8" id="KW-1133">Transmembrane helix</keyword>
<keyword evidence="3" id="KW-0349">Heme</keyword>
<dbReference type="InterPro" id="IPR036396">
    <property type="entry name" value="Cyt_P450_sf"/>
</dbReference>
<keyword evidence="8" id="KW-0812">Transmembrane</keyword>
<evidence type="ECO:0000256" key="1">
    <source>
        <dbReference type="ARBA" id="ARBA00001971"/>
    </source>
</evidence>
<dbReference type="Pfam" id="PF00067">
    <property type="entry name" value="p450"/>
    <property type="match status" value="1"/>
</dbReference>
<evidence type="ECO:0000256" key="6">
    <source>
        <dbReference type="ARBA" id="ARBA00023004"/>
    </source>
</evidence>
<evidence type="ECO:0000313" key="10">
    <source>
        <dbReference type="Proteomes" id="UP001213799"/>
    </source>
</evidence>
<dbReference type="GeneID" id="81587264"/>
<keyword evidence="10" id="KW-1185">Reference proteome</keyword>
<organism evidence="9 10">
    <name type="scientific">Penicillium hordei</name>
    <dbReference type="NCBI Taxonomy" id="40994"/>
    <lineage>
        <taxon>Eukaryota</taxon>
        <taxon>Fungi</taxon>
        <taxon>Dikarya</taxon>
        <taxon>Ascomycota</taxon>
        <taxon>Pezizomycotina</taxon>
        <taxon>Eurotiomycetes</taxon>
        <taxon>Eurotiomycetidae</taxon>
        <taxon>Eurotiales</taxon>
        <taxon>Aspergillaceae</taxon>
        <taxon>Penicillium</taxon>
    </lineage>
</organism>